<accession>A0A078R5J4</accession>
<proteinExistence type="predicted"/>
<evidence type="ECO:0000259" key="1">
    <source>
        <dbReference type="PROSITE" id="PS51725"/>
    </source>
</evidence>
<dbReference type="GO" id="GO:0003824">
    <property type="term" value="F:catalytic activity"/>
    <property type="evidence" value="ECO:0007669"/>
    <property type="project" value="TreeGrafter"/>
</dbReference>
<reference evidence="2 3" key="1">
    <citation type="submission" date="2014-04" db="EMBL/GenBank/DDBJ databases">
        <authorList>
            <person name="Sears C."/>
            <person name="Carroll K."/>
            <person name="Sack B.R."/>
            <person name="Qadri F."/>
            <person name="Myers L.L."/>
            <person name="Chung G.-T."/>
            <person name="Escheverria P."/>
            <person name="Fraser C.M."/>
            <person name="Sadzewicz L."/>
            <person name="Shefchek K.A."/>
            <person name="Tallon L."/>
            <person name="Das S.P."/>
            <person name="Daugherty S."/>
            <person name="Mongodin E.F."/>
        </authorList>
    </citation>
    <scope>NUCLEOTIDE SEQUENCE [LARGE SCALE GENOMIC DNA]</scope>
    <source>
        <strain evidence="3">3775 SL(B) 10 (iv)</strain>
    </source>
</reference>
<dbReference type="PROSITE" id="PS51725">
    <property type="entry name" value="ABM"/>
    <property type="match status" value="1"/>
</dbReference>
<dbReference type="GeneID" id="5304820"/>
<dbReference type="PANTHER" id="PTHR33336">
    <property type="entry name" value="QUINOL MONOOXYGENASE YGIN-RELATED"/>
    <property type="match status" value="1"/>
</dbReference>
<dbReference type="InterPro" id="IPR011008">
    <property type="entry name" value="Dimeric_a/b-barrel"/>
</dbReference>
<dbReference type="Gene3D" id="3.30.70.100">
    <property type="match status" value="1"/>
</dbReference>
<dbReference type="PANTHER" id="PTHR33336:SF3">
    <property type="entry name" value="ABM DOMAIN-CONTAINING PROTEIN"/>
    <property type="match status" value="1"/>
</dbReference>
<dbReference type="SUPFAM" id="SSF54909">
    <property type="entry name" value="Dimeric alpha+beta barrel"/>
    <property type="match status" value="1"/>
</dbReference>
<gene>
    <name evidence="2" type="ORF">M097_2364</name>
</gene>
<evidence type="ECO:0000313" key="3">
    <source>
        <dbReference type="Proteomes" id="UP000028134"/>
    </source>
</evidence>
<feature type="domain" description="ABM" evidence="1">
    <location>
        <begin position="2"/>
        <end position="91"/>
    </location>
</feature>
<organism evidence="2 3">
    <name type="scientific">Phocaeicola vulgatus str. 3775 SL</name>
    <name type="common">B</name>
    <name type="synonym">iv</name>
    <dbReference type="NCBI Taxonomy" id="1339350"/>
    <lineage>
        <taxon>Bacteria</taxon>
        <taxon>Pseudomonadati</taxon>
        <taxon>Bacteroidota</taxon>
        <taxon>Bacteroidia</taxon>
        <taxon>Bacteroidales</taxon>
        <taxon>Bacteroidaceae</taxon>
        <taxon>Phocaeicola</taxon>
    </lineage>
</organism>
<dbReference type="InterPro" id="IPR050744">
    <property type="entry name" value="AI-2_Isomerase_LsrG"/>
</dbReference>
<dbReference type="AlphaFoldDB" id="A0A078R5J4"/>
<dbReference type="InterPro" id="IPR007138">
    <property type="entry name" value="ABM_dom"/>
</dbReference>
<dbReference type="EMBL" id="JNHI01000013">
    <property type="protein sequence ID" value="KDS30668.1"/>
    <property type="molecule type" value="Genomic_DNA"/>
</dbReference>
<name>A0A078R5J4_PHOVU</name>
<comment type="caution">
    <text evidence="2">The sequence shown here is derived from an EMBL/GenBank/DDBJ whole genome shotgun (WGS) entry which is preliminary data.</text>
</comment>
<protein>
    <recommendedName>
        <fullName evidence="1">ABM domain-containing protein</fullName>
    </recommendedName>
</protein>
<dbReference type="Pfam" id="PF03992">
    <property type="entry name" value="ABM"/>
    <property type="match status" value="1"/>
</dbReference>
<dbReference type="RefSeq" id="WP_005851637.1">
    <property type="nucleotide sequence ID" value="NZ_JNHI01000013.1"/>
</dbReference>
<sequence length="91" mass="10430">MIRLNVFIQVNESNRNAVLETAKELVAQSLNDKGCIAYDIFESATRKDVLMICETWKDAESLDAHEKAAHFITLVPKLQELGKMKLEKFEF</sequence>
<evidence type="ECO:0000313" key="2">
    <source>
        <dbReference type="EMBL" id="KDS30668.1"/>
    </source>
</evidence>
<dbReference type="Proteomes" id="UP000028134">
    <property type="component" value="Unassembled WGS sequence"/>
</dbReference>
<dbReference type="PATRIC" id="fig|1339350.3.peg.2259"/>